<evidence type="ECO:0000313" key="8">
    <source>
        <dbReference type="Proteomes" id="UP001597183"/>
    </source>
</evidence>
<evidence type="ECO:0000256" key="2">
    <source>
        <dbReference type="ARBA" id="ARBA00022857"/>
    </source>
</evidence>
<comment type="catalytic activity">
    <reaction evidence="4">
        <text>(R)-pantoate + NADP(+) = 2-dehydropantoate + NADPH + H(+)</text>
        <dbReference type="Rhea" id="RHEA:16233"/>
        <dbReference type="ChEBI" id="CHEBI:11561"/>
        <dbReference type="ChEBI" id="CHEBI:15378"/>
        <dbReference type="ChEBI" id="CHEBI:15980"/>
        <dbReference type="ChEBI" id="CHEBI:57783"/>
        <dbReference type="ChEBI" id="CHEBI:58349"/>
        <dbReference type="EC" id="1.1.1.169"/>
    </reaction>
</comment>
<proteinExistence type="inferred from homology"/>
<keyword evidence="3 4" id="KW-0560">Oxidoreductase</keyword>
<dbReference type="InterPro" id="IPR003710">
    <property type="entry name" value="ApbA"/>
</dbReference>
<dbReference type="Proteomes" id="UP001597183">
    <property type="component" value="Unassembled WGS sequence"/>
</dbReference>
<feature type="domain" description="Ketopantoate reductase C-terminal" evidence="6">
    <location>
        <begin position="209"/>
        <end position="323"/>
    </location>
</feature>
<dbReference type="PANTHER" id="PTHR21708:SF26">
    <property type="entry name" value="2-DEHYDROPANTOATE 2-REDUCTASE"/>
    <property type="match status" value="1"/>
</dbReference>
<dbReference type="SUPFAM" id="SSF48179">
    <property type="entry name" value="6-phosphogluconate dehydrogenase C-terminal domain-like"/>
    <property type="match status" value="1"/>
</dbReference>
<evidence type="ECO:0000256" key="4">
    <source>
        <dbReference type="RuleBase" id="RU362068"/>
    </source>
</evidence>
<protein>
    <recommendedName>
        <fullName evidence="4">2-dehydropantoate 2-reductase</fullName>
        <ecNumber evidence="4">1.1.1.169</ecNumber>
    </recommendedName>
    <alternativeName>
        <fullName evidence="4">Ketopantoate reductase</fullName>
    </alternativeName>
</protein>
<sequence length="334" mass="34482">MRILVVGAGATGGYFGGRLAQAGRDVTFLVRPARAARLAERGLRIKSPDGEIQLRPRTITEVDGHYDLVLLAVKSYSLETALTDLTPAVGPRTVVIPLLNGIRHIESLVRRFGADRAWGGVCMIHAMLDPDGDVLQMSGLHRLSFGPLTDDSSASAEVLPAGASSVGVSFDDVSSGGVFAAGDGVDERLSVISEALSGAGFDARVSATIVQELWDKWVLLATLGAATTLLRGSIGAINKAPGGSEFLHALAAETSAVAAAAGHPIRGKAAAMLEATIVTTEPTTSSMYRDLTQGLPVEAGAILGDMVAEATKHQVSVPLLAAAHTGLAVYSANL</sequence>
<dbReference type="InterPro" id="IPR008927">
    <property type="entry name" value="6-PGluconate_DH-like_C_sf"/>
</dbReference>
<dbReference type="PANTHER" id="PTHR21708">
    <property type="entry name" value="PROBABLE 2-DEHYDROPANTOATE 2-REDUCTASE"/>
    <property type="match status" value="1"/>
</dbReference>
<keyword evidence="8" id="KW-1185">Reference proteome</keyword>
<dbReference type="EMBL" id="JBHTMK010000052">
    <property type="protein sequence ID" value="MFD1371766.1"/>
    <property type="molecule type" value="Genomic_DNA"/>
</dbReference>
<dbReference type="Pfam" id="PF02558">
    <property type="entry name" value="ApbA"/>
    <property type="match status" value="1"/>
</dbReference>
<dbReference type="EC" id="1.1.1.169" evidence="4"/>
<dbReference type="RefSeq" id="WP_317791104.1">
    <property type="nucleotide sequence ID" value="NZ_AP028461.1"/>
</dbReference>
<dbReference type="Gene3D" id="1.10.1040.10">
    <property type="entry name" value="N-(1-d-carboxylethyl)-l-norvaline Dehydrogenase, domain 2"/>
    <property type="match status" value="1"/>
</dbReference>
<evidence type="ECO:0000256" key="3">
    <source>
        <dbReference type="ARBA" id="ARBA00023002"/>
    </source>
</evidence>
<dbReference type="InterPro" id="IPR013332">
    <property type="entry name" value="KPR_N"/>
</dbReference>
<evidence type="ECO:0000256" key="1">
    <source>
        <dbReference type="ARBA" id="ARBA00007870"/>
    </source>
</evidence>
<evidence type="ECO:0000259" key="6">
    <source>
        <dbReference type="Pfam" id="PF08546"/>
    </source>
</evidence>
<dbReference type="InterPro" id="IPR036291">
    <property type="entry name" value="NAD(P)-bd_dom_sf"/>
</dbReference>
<keyword evidence="4" id="KW-0566">Pantothenate biosynthesis</keyword>
<gene>
    <name evidence="7" type="ORF">ACFQ5G_41075</name>
</gene>
<organism evidence="7 8">
    <name type="scientific">Actinoplanes sichuanensis</name>
    <dbReference type="NCBI Taxonomy" id="512349"/>
    <lineage>
        <taxon>Bacteria</taxon>
        <taxon>Bacillati</taxon>
        <taxon>Actinomycetota</taxon>
        <taxon>Actinomycetes</taxon>
        <taxon>Micromonosporales</taxon>
        <taxon>Micromonosporaceae</taxon>
        <taxon>Actinoplanes</taxon>
    </lineage>
</organism>
<comment type="function">
    <text evidence="4">Catalyzes the NADPH-dependent reduction of ketopantoate into pantoic acid.</text>
</comment>
<dbReference type="Pfam" id="PF08546">
    <property type="entry name" value="ApbA_C"/>
    <property type="match status" value="1"/>
</dbReference>
<feature type="domain" description="Ketopantoate reductase N-terminal" evidence="5">
    <location>
        <begin position="3"/>
        <end position="148"/>
    </location>
</feature>
<name>A0ABW4ANN1_9ACTN</name>
<dbReference type="InterPro" id="IPR013328">
    <property type="entry name" value="6PGD_dom2"/>
</dbReference>
<dbReference type="Gene3D" id="3.40.50.720">
    <property type="entry name" value="NAD(P)-binding Rossmann-like Domain"/>
    <property type="match status" value="1"/>
</dbReference>
<keyword evidence="2 4" id="KW-0521">NADP</keyword>
<comment type="caution">
    <text evidence="7">The sequence shown here is derived from an EMBL/GenBank/DDBJ whole genome shotgun (WGS) entry which is preliminary data.</text>
</comment>
<accession>A0ABW4ANN1</accession>
<reference evidence="8" key="1">
    <citation type="journal article" date="2019" name="Int. J. Syst. Evol. Microbiol.">
        <title>The Global Catalogue of Microorganisms (GCM) 10K type strain sequencing project: providing services to taxonomists for standard genome sequencing and annotation.</title>
        <authorList>
            <consortium name="The Broad Institute Genomics Platform"/>
            <consortium name="The Broad Institute Genome Sequencing Center for Infectious Disease"/>
            <person name="Wu L."/>
            <person name="Ma J."/>
        </authorList>
    </citation>
    <scope>NUCLEOTIDE SEQUENCE [LARGE SCALE GENOMIC DNA]</scope>
    <source>
        <strain evidence="8">CCM 7526</strain>
    </source>
</reference>
<evidence type="ECO:0000259" key="5">
    <source>
        <dbReference type="Pfam" id="PF02558"/>
    </source>
</evidence>
<dbReference type="SUPFAM" id="SSF51735">
    <property type="entry name" value="NAD(P)-binding Rossmann-fold domains"/>
    <property type="match status" value="1"/>
</dbReference>
<evidence type="ECO:0000313" key="7">
    <source>
        <dbReference type="EMBL" id="MFD1371766.1"/>
    </source>
</evidence>
<dbReference type="InterPro" id="IPR051402">
    <property type="entry name" value="KPR-Related"/>
</dbReference>
<comment type="similarity">
    <text evidence="1 4">Belongs to the ketopantoate reductase family.</text>
</comment>
<dbReference type="InterPro" id="IPR013752">
    <property type="entry name" value="KPA_reductase"/>
</dbReference>
<dbReference type="NCBIfam" id="TIGR00745">
    <property type="entry name" value="apbA_panE"/>
    <property type="match status" value="1"/>
</dbReference>
<comment type="pathway">
    <text evidence="4">Cofactor biosynthesis; (R)-pantothenate biosynthesis; (R)-pantoate from 3-methyl-2-oxobutanoate: step 2/2.</text>
</comment>